<dbReference type="Proteomes" id="UP001433508">
    <property type="component" value="Unassembled WGS sequence"/>
</dbReference>
<gene>
    <name evidence="1" type="ORF">V1525DRAFT_414653</name>
</gene>
<reference evidence="2" key="1">
    <citation type="journal article" date="2024" name="Front. Bioeng. Biotechnol.">
        <title>Genome-scale model development and genomic sequencing of the oleaginous clade Lipomyces.</title>
        <authorList>
            <person name="Czajka J.J."/>
            <person name="Han Y."/>
            <person name="Kim J."/>
            <person name="Mondo S.J."/>
            <person name="Hofstad B.A."/>
            <person name="Robles A."/>
            <person name="Haridas S."/>
            <person name="Riley R."/>
            <person name="LaButti K."/>
            <person name="Pangilinan J."/>
            <person name="Andreopoulos W."/>
            <person name="Lipzen A."/>
            <person name="Yan J."/>
            <person name="Wang M."/>
            <person name="Ng V."/>
            <person name="Grigoriev I.V."/>
            <person name="Spatafora J.W."/>
            <person name="Magnuson J.K."/>
            <person name="Baker S.E."/>
            <person name="Pomraning K.R."/>
        </authorList>
    </citation>
    <scope>NUCLEOTIDE SEQUENCE [LARGE SCALE GENOMIC DNA]</scope>
    <source>
        <strain evidence="2">CBS 7786</strain>
    </source>
</reference>
<accession>A0ACC3SQN8</accession>
<evidence type="ECO:0000313" key="1">
    <source>
        <dbReference type="EMBL" id="KAK9233966.1"/>
    </source>
</evidence>
<evidence type="ECO:0000313" key="2">
    <source>
        <dbReference type="Proteomes" id="UP001433508"/>
    </source>
</evidence>
<organism evidence="1 2">
    <name type="scientific">Lipomyces kononenkoae</name>
    <name type="common">Yeast</name>
    <dbReference type="NCBI Taxonomy" id="34357"/>
    <lineage>
        <taxon>Eukaryota</taxon>
        <taxon>Fungi</taxon>
        <taxon>Dikarya</taxon>
        <taxon>Ascomycota</taxon>
        <taxon>Saccharomycotina</taxon>
        <taxon>Lipomycetes</taxon>
        <taxon>Lipomycetales</taxon>
        <taxon>Lipomycetaceae</taxon>
        <taxon>Lipomyces</taxon>
    </lineage>
</organism>
<sequence>MEKCALYGCLCHCLSGLGHPERQRAANGLIPAASPWLLDLDRVSTFLPVPVCGGLMNYPAGPARSFASGIAPTLLSTLCRIDGQNTGGVCSRRWPSTSWVLNDTIANLVVTVAFPAKTQALAGGVFNMLAQIGSSVGIASTAIIAQQVMAPVRRGDTKEALGSRGTT</sequence>
<proteinExistence type="predicted"/>
<protein>
    <submittedName>
        <fullName evidence="1">Uncharacterized protein</fullName>
    </submittedName>
</protein>
<name>A0ACC3SQN8_LIPKO</name>
<dbReference type="EMBL" id="MU971540">
    <property type="protein sequence ID" value="KAK9233966.1"/>
    <property type="molecule type" value="Genomic_DNA"/>
</dbReference>
<comment type="caution">
    <text evidence="1">The sequence shown here is derived from an EMBL/GenBank/DDBJ whole genome shotgun (WGS) entry which is preliminary data.</text>
</comment>
<keyword evidence="2" id="KW-1185">Reference proteome</keyword>